<dbReference type="Proteomes" id="UP000199289">
    <property type="component" value="Unassembled WGS sequence"/>
</dbReference>
<dbReference type="PANTHER" id="PTHR34236:SF1">
    <property type="entry name" value="DIMETHYL SULFOXIDE REDUCTASE TRANSCRIPTIONAL ACTIVATOR"/>
    <property type="match status" value="1"/>
</dbReference>
<protein>
    <submittedName>
        <fullName evidence="6">HTH DNA binding domain-containing protein</fullName>
    </submittedName>
    <submittedName>
        <fullName evidence="5">Helix-turn-helix domain-containing protein</fullName>
    </submittedName>
</protein>
<keyword evidence="2" id="KW-0804">Transcription</keyword>
<feature type="domain" description="HVO-0513-like N-terminal" evidence="4">
    <location>
        <begin position="17"/>
        <end position="151"/>
    </location>
</feature>
<keyword evidence="8" id="KW-1185">Reference proteome</keyword>
<dbReference type="Proteomes" id="UP000255421">
    <property type="component" value="Unassembled WGS sequence"/>
</dbReference>
<dbReference type="AlphaFoldDB" id="A0A1H1GGQ8"/>
<dbReference type="EMBL" id="QQST01000004">
    <property type="protein sequence ID" value="RDI69603.1"/>
    <property type="molecule type" value="Genomic_DNA"/>
</dbReference>
<evidence type="ECO:0000256" key="2">
    <source>
        <dbReference type="ARBA" id="ARBA00023163"/>
    </source>
</evidence>
<name>A0A1H1GGQ8_9EURY</name>
<dbReference type="RefSeq" id="WP_092539148.1">
    <property type="nucleotide sequence ID" value="NZ_FNKQ01000006.1"/>
</dbReference>
<accession>A0A1H1GGQ8</accession>
<dbReference type="Pfam" id="PF24278">
    <property type="entry name" value="HVO_0513_N"/>
    <property type="match status" value="1"/>
</dbReference>
<dbReference type="PANTHER" id="PTHR34236">
    <property type="entry name" value="DIMETHYL SULFOXIDE REDUCTASE TRANSCRIPTIONAL ACTIVATOR"/>
    <property type="match status" value="1"/>
</dbReference>
<evidence type="ECO:0000313" key="6">
    <source>
        <dbReference type="EMBL" id="SDR12381.1"/>
    </source>
</evidence>
<evidence type="ECO:0000313" key="7">
    <source>
        <dbReference type="Proteomes" id="UP000199289"/>
    </source>
</evidence>
<evidence type="ECO:0000313" key="5">
    <source>
        <dbReference type="EMBL" id="RDI69603.1"/>
    </source>
</evidence>
<reference evidence="7" key="2">
    <citation type="submission" date="2016-10" db="EMBL/GenBank/DDBJ databases">
        <authorList>
            <person name="Varghese N."/>
            <person name="Submissions S."/>
        </authorList>
    </citation>
    <scope>NUCLEOTIDE SEQUENCE [LARGE SCALE GENOMIC DNA]</scope>
    <source>
        <strain evidence="7">CGMCC 1.12397</strain>
    </source>
</reference>
<evidence type="ECO:0000313" key="8">
    <source>
        <dbReference type="Proteomes" id="UP000255421"/>
    </source>
</evidence>
<feature type="domain" description="HTH bat-type" evidence="3">
    <location>
        <begin position="162"/>
        <end position="213"/>
    </location>
</feature>
<reference evidence="5 8" key="3">
    <citation type="submission" date="2018-07" db="EMBL/GenBank/DDBJ databases">
        <title>Genome sequence of extremly halophilic archaeon Halopelagius longus strain BC12-B1.</title>
        <authorList>
            <person name="Zhang X."/>
        </authorList>
    </citation>
    <scope>NUCLEOTIDE SEQUENCE [LARGE SCALE GENOMIC DNA]</scope>
    <source>
        <strain evidence="5 8">BC12-B1</strain>
    </source>
</reference>
<dbReference type="EMBL" id="FNKQ01000006">
    <property type="protein sequence ID" value="SDR12381.1"/>
    <property type="molecule type" value="Genomic_DNA"/>
</dbReference>
<keyword evidence="1" id="KW-0805">Transcription regulation</keyword>
<dbReference type="OrthoDB" id="27447at2157"/>
<organism evidence="6 7">
    <name type="scientific">Halopelagius longus</name>
    <dbReference type="NCBI Taxonomy" id="1236180"/>
    <lineage>
        <taxon>Archaea</taxon>
        <taxon>Methanobacteriati</taxon>
        <taxon>Methanobacteriota</taxon>
        <taxon>Stenosarchaea group</taxon>
        <taxon>Halobacteria</taxon>
        <taxon>Halobacteriales</taxon>
        <taxon>Haloferacaceae</taxon>
    </lineage>
</organism>
<proteinExistence type="predicted"/>
<evidence type="ECO:0000259" key="3">
    <source>
        <dbReference type="Pfam" id="PF04967"/>
    </source>
</evidence>
<dbReference type="InterPro" id="IPR007050">
    <property type="entry name" value="HTH_bacterioopsin"/>
</dbReference>
<dbReference type="InterPro" id="IPR056493">
    <property type="entry name" value="HVO_0513_N"/>
</dbReference>
<evidence type="ECO:0000256" key="1">
    <source>
        <dbReference type="ARBA" id="ARBA00023015"/>
    </source>
</evidence>
<evidence type="ECO:0000259" key="4">
    <source>
        <dbReference type="Pfam" id="PF24278"/>
    </source>
</evidence>
<reference evidence="6" key="1">
    <citation type="submission" date="2016-10" db="EMBL/GenBank/DDBJ databases">
        <authorList>
            <person name="de Groot N.N."/>
        </authorList>
    </citation>
    <scope>NUCLEOTIDE SEQUENCE [LARGE SCALE GENOMIC DNA]</scope>
    <source>
        <strain evidence="6">CGMCC 1.12397</strain>
    </source>
</reference>
<dbReference type="Pfam" id="PF04967">
    <property type="entry name" value="HTH_10"/>
    <property type="match status" value="1"/>
</dbReference>
<gene>
    <name evidence="5" type="ORF">DWB78_17665</name>
    <name evidence="6" type="ORF">SAMN05216278_3661</name>
</gene>
<sequence length="218" mass="24635">MRYLTILIEPDGGRAFHPLGGRLTDDPAIERRAIHRVELLADDTVLLFAEASGSQERYEQIMEDSPHVEEYLVTGGDRWMAVSRFEPTDGVRRALELQRESHLVIETPIRFTSDGALKVTCLGADETFEKLSEDVDDVESITFELLEIGDYDPDDSSFSRMFTSRQEEVLEAAVDMGYYDVPRRAKLEDVAEVVGIAPPTASEHLRKVEARVFSEIVR</sequence>